<dbReference type="InterPro" id="IPR038765">
    <property type="entry name" value="Papain-like_cys_pep_sf"/>
</dbReference>
<feature type="region of interest" description="Disordered" evidence="1">
    <location>
        <begin position="101"/>
        <end position="180"/>
    </location>
</feature>
<evidence type="ECO:0000256" key="1">
    <source>
        <dbReference type="SAM" id="MobiDB-lite"/>
    </source>
</evidence>
<dbReference type="SUPFAM" id="SSF54001">
    <property type="entry name" value="Cysteine proteinases"/>
    <property type="match status" value="1"/>
</dbReference>
<dbReference type="Gene3D" id="2.30.30.40">
    <property type="entry name" value="SH3 Domains"/>
    <property type="match status" value="1"/>
</dbReference>
<feature type="domain" description="Peptidase C51" evidence="2">
    <location>
        <begin position="177"/>
        <end position="301"/>
    </location>
</feature>
<dbReference type="PROSITE" id="PS50911">
    <property type="entry name" value="CHAP"/>
    <property type="match status" value="1"/>
</dbReference>
<feature type="compositionally biased region" description="Low complexity" evidence="1">
    <location>
        <begin position="161"/>
        <end position="174"/>
    </location>
</feature>
<evidence type="ECO:0000259" key="2">
    <source>
        <dbReference type="PROSITE" id="PS50911"/>
    </source>
</evidence>
<comment type="caution">
    <text evidence="3">The sequence shown here is derived from an EMBL/GenBank/DDBJ whole genome shotgun (WGS) entry which is preliminary data.</text>
</comment>
<feature type="compositionally biased region" description="Low complexity" evidence="1">
    <location>
        <begin position="113"/>
        <end position="152"/>
    </location>
</feature>
<dbReference type="AlphaFoldDB" id="A0A9W8KZW9"/>
<dbReference type="Gene3D" id="3.90.1720.10">
    <property type="entry name" value="endopeptidase domain like (from Nostoc punctiforme)"/>
    <property type="match status" value="1"/>
</dbReference>
<name>A0A9W8KZW9_9FUNG</name>
<accession>A0A9W8KZW9</accession>
<dbReference type="OrthoDB" id="5358886at2759"/>
<dbReference type="EMBL" id="JANBTW010000013">
    <property type="protein sequence ID" value="KAJ2679309.1"/>
    <property type="molecule type" value="Genomic_DNA"/>
</dbReference>
<dbReference type="Pfam" id="PF05257">
    <property type="entry name" value="CHAP"/>
    <property type="match status" value="1"/>
</dbReference>
<sequence>MKLATLTICTGLASITAGYKIIHASGLNCRAEPNVNSKIVLTYSQNDNITVDCQTQGEKLFGTAVWDKTSDDCYVLDYYVDTGNTGYVTKKCGVAGKCNKGSGSSAGDGSEGGSNATEGTTAAAEGTTAAAEGTATATEGTTAAGESATSTDDNNDDDKSSAGGNDNNNNGSSKVPGPIKDDYPYKHNCNEVDPWLYYTCQCTSFVAWRINSRLKVSFNNHYKGPNWGNADTWANAARKTRVPINNRPVPGCVAQTDRGAMGHVAWVAKVAGSSVTIEEYNWAKLKYSTRTVPRSTFKYIHIKV</sequence>
<evidence type="ECO:0000313" key="3">
    <source>
        <dbReference type="EMBL" id="KAJ2679309.1"/>
    </source>
</evidence>
<protein>
    <recommendedName>
        <fullName evidence="2">Peptidase C51 domain-containing protein</fullName>
    </recommendedName>
</protein>
<dbReference type="Proteomes" id="UP001151518">
    <property type="component" value="Unassembled WGS sequence"/>
</dbReference>
<evidence type="ECO:0000313" key="4">
    <source>
        <dbReference type="Proteomes" id="UP001151518"/>
    </source>
</evidence>
<proteinExistence type="predicted"/>
<reference evidence="3" key="1">
    <citation type="submission" date="2022-07" db="EMBL/GenBank/DDBJ databases">
        <title>Phylogenomic reconstructions and comparative analyses of Kickxellomycotina fungi.</title>
        <authorList>
            <person name="Reynolds N.K."/>
            <person name="Stajich J.E."/>
            <person name="Barry K."/>
            <person name="Grigoriev I.V."/>
            <person name="Crous P."/>
            <person name="Smith M.E."/>
        </authorList>
    </citation>
    <scope>NUCLEOTIDE SEQUENCE</scope>
    <source>
        <strain evidence="3">NRRL 3115</strain>
    </source>
</reference>
<organism evidence="3 4">
    <name type="scientific">Coemansia spiralis</name>
    <dbReference type="NCBI Taxonomy" id="417178"/>
    <lineage>
        <taxon>Eukaryota</taxon>
        <taxon>Fungi</taxon>
        <taxon>Fungi incertae sedis</taxon>
        <taxon>Zoopagomycota</taxon>
        <taxon>Kickxellomycotina</taxon>
        <taxon>Kickxellomycetes</taxon>
        <taxon>Kickxellales</taxon>
        <taxon>Kickxellaceae</taxon>
        <taxon>Coemansia</taxon>
    </lineage>
</organism>
<gene>
    <name evidence="3" type="ORF">GGI25_001665</name>
</gene>
<dbReference type="InterPro" id="IPR007921">
    <property type="entry name" value="CHAP_dom"/>
</dbReference>